<comment type="caution">
    <text evidence="2">The sequence shown here is derived from an EMBL/GenBank/DDBJ whole genome shotgun (WGS) entry which is preliminary data.</text>
</comment>
<protein>
    <submittedName>
        <fullName evidence="2">Uncharacterized protein</fullName>
    </submittedName>
</protein>
<dbReference type="AlphaFoldDB" id="A0A4S3JIK7"/>
<accession>A0A4S3JIK7</accession>
<dbReference type="VEuPathDB" id="FungiDB:EYZ11_005341"/>
<dbReference type="EMBL" id="SOSA01000169">
    <property type="protein sequence ID" value="THC95182.1"/>
    <property type="molecule type" value="Genomic_DNA"/>
</dbReference>
<sequence>MTRFLPRLLRLRLRAPIRFPHHLLLSRTLSSFRPLPVARVPLQCHFRVNRPSYSTNTFGKSESDLIVDELEELYETAKDEFEIATESTDSATIYAASDRESAREALNQLLIVFQLYTQDPAETLEQSQKQEDEIREDIGNDNTEMHEESRLVETSFDPWTVRPEVRVEVRRRVAQRVRELKNAVELLEERASAD</sequence>
<dbReference type="Proteomes" id="UP000308092">
    <property type="component" value="Unassembled WGS sequence"/>
</dbReference>
<reference evidence="2 3" key="1">
    <citation type="submission" date="2019-03" db="EMBL/GenBank/DDBJ databases">
        <title>The genome sequence of a newly discovered highly antifungal drug resistant Aspergillus species, Aspergillus tanneri NIH 1004.</title>
        <authorList>
            <person name="Mounaud S."/>
            <person name="Singh I."/>
            <person name="Joardar V."/>
            <person name="Pakala S."/>
            <person name="Pakala S."/>
            <person name="Venepally P."/>
            <person name="Hoover J."/>
            <person name="Nierman W."/>
            <person name="Chung J."/>
            <person name="Losada L."/>
        </authorList>
    </citation>
    <scope>NUCLEOTIDE SEQUENCE [LARGE SCALE GENOMIC DNA]</scope>
    <source>
        <strain evidence="2 3">NIH1004</strain>
    </source>
</reference>
<gene>
    <name evidence="2" type="ORF">EYZ11_005341</name>
</gene>
<keyword evidence="3" id="KW-1185">Reference proteome</keyword>
<feature type="compositionally biased region" description="Basic and acidic residues" evidence="1">
    <location>
        <begin position="128"/>
        <end position="151"/>
    </location>
</feature>
<name>A0A4S3JIK7_9EURO</name>
<feature type="region of interest" description="Disordered" evidence="1">
    <location>
        <begin position="122"/>
        <end position="152"/>
    </location>
</feature>
<evidence type="ECO:0000313" key="2">
    <source>
        <dbReference type="EMBL" id="THC95182.1"/>
    </source>
</evidence>
<proteinExistence type="predicted"/>
<organism evidence="2 3">
    <name type="scientific">Aspergillus tanneri</name>
    <dbReference type="NCBI Taxonomy" id="1220188"/>
    <lineage>
        <taxon>Eukaryota</taxon>
        <taxon>Fungi</taxon>
        <taxon>Dikarya</taxon>
        <taxon>Ascomycota</taxon>
        <taxon>Pezizomycotina</taxon>
        <taxon>Eurotiomycetes</taxon>
        <taxon>Eurotiomycetidae</taxon>
        <taxon>Eurotiales</taxon>
        <taxon>Aspergillaceae</taxon>
        <taxon>Aspergillus</taxon>
        <taxon>Aspergillus subgen. Circumdati</taxon>
    </lineage>
</organism>
<evidence type="ECO:0000256" key="1">
    <source>
        <dbReference type="SAM" id="MobiDB-lite"/>
    </source>
</evidence>
<evidence type="ECO:0000313" key="3">
    <source>
        <dbReference type="Proteomes" id="UP000308092"/>
    </source>
</evidence>